<evidence type="ECO:0000313" key="3">
    <source>
        <dbReference type="Proteomes" id="UP000294901"/>
    </source>
</evidence>
<evidence type="ECO:0000256" key="1">
    <source>
        <dbReference type="SAM" id="SignalP"/>
    </source>
</evidence>
<feature type="chain" id="PRO_5020198723" description="DNA-binding beta-propeller fold protein YncE" evidence="1">
    <location>
        <begin position="35"/>
        <end position="643"/>
    </location>
</feature>
<reference evidence="2 3" key="1">
    <citation type="submission" date="2019-03" db="EMBL/GenBank/DDBJ databases">
        <title>Sequencing the genomes of 1000 actinobacteria strains.</title>
        <authorList>
            <person name="Klenk H.-P."/>
        </authorList>
    </citation>
    <scope>NUCLEOTIDE SEQUENCE [LARGE SCALE GENOMIC DNA]</scope>
    <source>
        <strain evidence="2 3">DSM 43805</strain>
    </source>
</reference>
<sequence length="643" mass="66195">MPSVSHRMVRAALTAALVAGSTAAVLGVPGPARAVDLTTTLPIASFGDIVVNPESRLIFISDPVGGKLITTDYAGVVKKTTINLPGIAGLAFDADGGEVYAARPDAKEISVFKKDGSPTQNFTASGNAKPVSLAVAGGRVWFGEADGGIGRLDPGGDEPDLTPDVVTTGLDATPVLIGEGDLLAAADPSATPGAVAVVNVAAGTPAVVSAPVGAGQAKALAFSPDGDRLLVAGSEGLARALKPADVSTLQNYTAAADNNAVAVGSTGAVAVGTSKAVSVFAPGSATATKQFTVKTPGVLQPGSLAWEPGGPRLFGVSGEAGRFDLQIFGDPAKLVTKVTLTAPAKLELGRTATLAGSFAAPIPAGLPVVITRKDAAGSRRVSPNVVPANGQFTITDKPARSGTVTYTVAFAGNADYSPATVTKSFAVGTTKPTTLALARGGSGVLAYGKTVSLTARLGSTHSNRVVEIWADPFGGDQVNRLVRRATANKQGVVTATFKVTRNTTFSAVFAGDAFTPARTVKTTVPVRTSVTTSISRSYKVAKIGGVSYHHLRKTVDPYITTKSPAVPGRSVYLQLEYFNGQKWKVWQAGYFGINEYGNLYNELSGTHTAGVRYRIRAIYLYAKSGDTFNATTYGNYQYFTFTK</sequence>
<accession>A0A4R6JQM6</accession>
<proteinExistence type="predicted"/>
<dbReference type="InterPro" id="IPR015943">
    <property type="entry name" value="WD40/YVTN_repeat-like_dom_sf"/>
</dbReference>
<keyword evidence="3" id="KW-1185">Reference proteome</keyword>
<keyword evidence="1" id="KW-0732">Signal</keyword>
<gene>
    <name evidence="2" type="ORF">C8E87_2570</name>
</gene>
<evidence type="ECO:0000313" key="2">
    <source>
        <dbReference type="EMBL" id="TDO38903.1"/>
    </source>
</evidence>
<evidence type="ECO:0008006" key="4">
    <source>
        <dbReference type="Google" id="ProtNLM"/>
    </source>
</evidence>
<dbReference type="EMBL" id="SNWR01000001">
    <property type="protein sequence ID" value="TDO38903.1"/>
    <property type="molecule type" value="Genomic_DNA"/>
</dbReference>
<dbReference type="SUPFAM" id="SSF50969">
    <property type="entry name" value="YVTN repeat-like/Quinoprotein amine dehydrogenase"/>
    <property type="match status" value="1"/>
</dbReference>
<feature type="signal peptide" evidence="1">
    <location>
        <begin position="1"/>
        <end position="34"/>
    </location>
</feature>
<name>A0A4R6JQM6_9ACTN</name>
<protein>
    <recommendedName>
        <fullName evidence="4">DNA-binding beta-propeller fold protein YncE</fullName>
    </recommendedName>
</protein>
<organism evidence="2 3">
    <name type="scientific">Paractinoplanes brasiliensis</name>
    <dbReference type="NCBI Taxonomy" id="52695"/>
    <lineage>
        <taxon>Bacteria</taxon>
        <taxon>Bacillati</taxon>
        <taxon>Actinomycetota</taxon>
        <taxon>Actinomycetes</taxon>
        <taxon>Micromonosporales</taxon>
        <taxon>Micromonosporaceae</taxon>
        <taxon>Paractinoplanes</taxon>
    </lineage>
</organism>
<comment type="caution">
    <text evidence="2">The sequence shown here is derived from an EMBL/GenBank/DDBJ whole genome shotgun (WGS) entry which is preliminary data.</text>
</comment>
<dbReference type="Proteomes" id="UP000294901">
    <property type="component" value="Unassembled WGS sequence"/>
</dbReference>
<dbReference type="Gene3D" id="2.130.10.10">
    <property type="entry name" value="YVTN repeat-like/Quinoprotein amine dehydrogenase"/>
    <property type="match status" value="1"/>
</dbReference>
<dbReference type="InterPro" id="IPR011044">
    <property type="entry name" value="Quino_amine_DH_bsu"/>
</dbReference>
<dbReference type="SUPFAM" id="SSF75011">
    <property type="entry name" value="3-carboxy-cis,cis-mucoante lactonizing enzyme"/>
    <property type="match status" value="1"/>
</dbReference>
<dbReference type="AlphaFoldDB" id="A0A4R6JQM6"/>